<dbReference type="Proteomes" id="UP001521184">
    <property type="component" value="Unassembled WGS sequence"/>
</dbReference>
<keyword evidence="1" id="KW-0805">Transcription regulation</keyword>
<sequence>MQRFDALQHTDDGIQKVALRERIFNNVRATYAAPESPSCLLQLYYGPSSNFSFLQHIHSHLTARRASQSVNDDNDGGQGIDKFRYKGIVFGSASKNGPTTSPVFLHYDLARSFLQNYLSTTHHYIPVLDPGRLRSTFEKLYGRGNMGESIEPLEKTAVIISMAMGAISTEEEYWRAKLLGQARTEAESVRYHVNVKAVQVALLMAHCEFATGNPNLAYLSLGSAVTKAFAAGIHKAGRGSDRPEVIRTMWSLFCNESISCLMLGRPYLLSREIITVPLPETPSFMASLVRLCMTIRHTHQLYFHDETSTISNMVDSANEILRELQDFSKSVKDDIGVHIGAAATTCPASEEKLAWLVVTNYRASDHRGRPTKSKLTSNPGLCNHGYFLESACFVLVLAAATHDRGTAAAASHTQLVARGLAALRGLVQREPVPSVVAALERMLGELVGGENVQAPAVGSMPQGDEVVDLQAATLQIGGDVDVVPGDVLGETEQRGGVLQGGGGVWSDGDRGLLGAGWDGGGVLEDFELPNMDWGIDFSLLDVEEFVSVMGIQPALNTFH</sequence>
<dbReference type="SMART" id="SM00906">
    <property type="entry name" value="Fungal_trans"/>
    <property type="match status" value="1"/>
</dbReference>
<dbReference type="CDD" id="cd12148">
    <property type="entry name" value="fungal_TF_MHR"/>
    <property type="match status" value="1"/>
</dbReference>
<organism evidence="5 6">
    <name type="scientific">Diplodia intermedia</name>
    <dbReference type="NCBI Taxonomy" id="856260"/>
    <lineage>
        <taxon>Eukaryota</taxon>
        <taxon>Fungi</taxon>
        <taxon>Dikarya</taxon>
        <taxon>Ascomycota</taxon>
        <taxon>Pezizomycotina</taxon>
        <taxon>Dothideomycetes</taxon>
        <taxon>Dothideomycetes incertae sedis</taxon>
        <taxon>Botryosphaeriales</taxon>
        <taxon>Botryosphaeriaceae</taxon>
        <taxon>Diplodia</taxon>
    </lineage>
</organism>
<keyword evidence="6" id="KW-1185">Reference proteome</keyword>
<dbReference type="InterPro" id="IPR007219">
    <property type="entry name" value="XnlR_reg_dom"/>
</dbReference>
<evidence type="ECO:0000259" key="4">
    <source>
        <dbReference type="SMART" id="SM00906"/>
    </source>
</evidence>
<dbReference type="PANTHER" id="PTHR47424:SF15">
    <property type="entry name" value="ZN(II)2CYS6 TRANSCRIPTION FACTOR (EUROFUNG)"/>
    <property type="match status" value="1"/>
</dbReference>
<evidence type="ECO:0000256" key="3">
    <source>
        <dbReference type="ARBA" id="ARBA00023242"/>
    </source>
</evidence>
<dbReference type="EMBL" id="JAKEKT020000045">
    <property type="protein sequence ID" value="KAL1640919.1"/>
    <property type="molecule type" value="Genomic_DNA"/>
</dbReference>
<dbReference type="PANTHER" id="PTHR47424">
    <property type="entry name" value="REGULATORY PROTEIN GAL4"/>
    <property type="match status" value="1"/>
</dbReference>
<comment type="caution">
    <text evidence="5">The sequence shown here is derived from an EMBL/GenBank/DDBJ whole genome shotgun (WGS) entry which is preliminary data.</text>
</comment>
<evidence type="ECO:0000313" key="5">
    <source>
        <dbReference type="EMBL" id="KAL1640919.1"/>
    </source>
</evidence>
<accession>A0ABR3TN92</accession>
<name>A0ABR3TN92_9PEZI</name>
<keyword evidence="3" id="KW-0539">Nucleus</keyword>
<evidence type="ECO:0000256" key="2">
    <source>
        <dbReference type="ARBA" id="ARBA00023163"/>
    </source>
</evidence>
<dbReference type="InterPro" id="IPR051127">
    <property type="entry name" value="Fungal_SecMet_Regulators"/>
</dbReference>
<gene>
    <name evidence="5" type="ORF">SLS58_006535</name>
</gene>
<reference evidence="5 6" key="1">
    <citation type="journal article" date="2023" name="Plant Dis.">
        <title>First Report of Diplodia intermedia Causing Canker and Dieback Diseases on Apple Trees in Canada.</title>
        <authorList>
            <person name="Ellouze W."/>
            <person name="Ilyukhin E."/>
            <person name="Sulman M."/>
            <person name="Ali S."/>
        </authorList>
    </citation>
    <scope>NUCLEOTIDE SEQUENCE [LARGE SCALE GENOMIC DNA]</scope>
    <source>
        <strain evidence="5 6">M45-28</strain>
    </source>
</reference>
<feature type="domain" description="Xylanolytic transcriptional activator regulatory" evidence="4">
    <location>
        <begin position="217"/>
        <end position="285"/>
    </location>
</feature>
<proteinExistence type="predicted"/>
<protein>
    <recommendedName>
        <fullName evidence="4">Xylanolytic transcriptional activator regulatory domain-containing protein</fullName>
    </recommendedName>
</protein>
<evidence type="ECO:0000313" key="6">
    <source>
        <dbReference type="Proteomes" id="UP001521184"/>
    </source>
</evidence>
<keyword evidence="2" id="KW-0804">Transcription</keyword>
<evidence type="ECO:0000256" key="1">
    <source>
        <dbReference type="ARBA" id="ARBA00023015"/>
    </source>
</evidence>
<dbReference type="Pfam" id="PF04082">
    <property type="entry name" value="Fungal_trans"/>
    <property type="match status" value="1"/>
</dbReference>